<evidence type="ECO:0000313" key="1">
    <source>
        <dbReference type="EMBL" id="MFD0960976.1"/>
    </source>
</evidence>
<keyword evidence="2" id="KW-1185">Reference proteome</keyword>
<accession>A0ABW3HU18</accession>
<dbReference type="InterPro" id="IPR017601">
    <property type="entry name" value="DGQHR-contain_dom"/>
</dbReference>
<sequence length="353" mass="40568">MMKTFINGSIDTINLSKSKGLMSTQMAIKDILKVYKVDKFVNRDLSYNRLPSLLKYFEKSDSEIGIYLPALVFSFRGNPVEVYDSKKEQLVLDESYKMVVLDGQHRIKALEKYIEKINDEVQKVKFLKNSLTVQIYFGLSAEDERKLFTDINSNAKRVSMSLITQYDSRDITNLLIQEVYKTTPTLKIVEIELNKSKVIRPNNTAFSTGVRLKTFINLLLFGKKTLAKREEQVLISQYDEIVSYLNKFFAIFFGVLPQTPGDVTKYVLGHEPIQNAIATYLHESIMIYSPSEGIAWLDQWEEEVEQLDVVDWNVKNGDWNKWAITVNPVKGSYKGFLETVSPEVKSYIGEKIG</sequence>
<dbReference type="Proteomes" id="UP001596989">
    <property type="component" value="Unassembled WGS sequence"/>
</dbReference>
<dbReference type="InterPro" id="IPR017642">
    <property type="entry name" value="DNA_S_mod_DndB"/>
</dbReference>
<dbReference type="CDD" id="cd16414">
    <property type="entry name" value="dndB_like"/>
    <property type="match status" value="1"/>
</dbReference>
<dbReference type="NCBIfam" id="TIGR03187">
    <property type="entry name" value="DGQHR"/>
    <property type="match status" value="1"/>
</dbReference>
<dbReference type="Pfam" id="PF14072">
    <property type="entry name" value="DndB"/>
    <property type="match status" value="1"/>
</dbReference>
<dbReference type="EMBL" id="JBHTJZ010000027">
    <property type="protein sequence ID" value="MFD0960976.1"/>
    <property type="molecule type" value="Genomic_DNA"/>
</dbReference>
<gene>
    <name evidence="1" type="ORF">ACFQ2I_16420</name>
</gene>
<dbReference type="RefSeq" id="WP_377566077.1">
    <property type="nucleotide sequence ID" value="NZ_JBHTJZ010000027.1"/>
</dbReference>
<proteinExistence type="predicted"/>
<reference evidence="2" key="1">
    <citation type="journal article" date="2019" name="Int. J. Syst. Evol. Microbiol.">
        <title>The Global Catalogue of Microorganisms (GCM) 10K type strain sequencing project: providing services to taxonomists for standard genome sequencing and annotation.</title>
        <authorList>
            <consortium name="The Broad Institute Genomics Platform"/>
            <consortium name="The Broad Institute Genome Sequencing Center for Infectious Disease"/>
            <person name="Wu L."/>
            <person name="Ma J."/>
        </authorList>
    </citation>
    <scope>NUCLEOTIDE SEQUENCE [LARGE SCALE GENOMIC DNA]</scope>
    <source>
        <strain evidence="2">CCUG 59129</strain>
    </source>
</reference>
<comment type="caution">
    <text evidence="1">The sequence shown here is derived from an EMBL/GenBank/DDBJ whole genome shotgun (WGS) entry which is preliminary data.</text>
</comment>
<evidence type="ECO:0000313" key="2">
    <source>
        <dbReference type="Proteomes" id="UP001596989"/>
    </source>
</evidence>
<name>A0ABW3HU18_9BACL</name>
<protein>
    <submittedName>
        <fullName evidence="1">DNA sulfur modification protein DndB</fullName>
    </submittedName>
</protein>
<organism evidence="1 2">
    <name type="scientific">Paenibacillus chungangensis</name>
    <dbReference type="NCBI Taxonomy" id="696535"/>
    <lineage>
        <taxon>Bacteria</taxon>
        <taxon>Bacillati</taxon>
        <taxon>Bacillota</taxon>
        <taxon>Bacilli</taxon>
        <taxon>Bacillales</taxon>
        <taxon>Paenibacillaceae</taxon>
        <taxon>Paenibacillus</taxon>
    </lineage>
</organism>